<dbReference type="AlphaFoldDB" id="A0A2U3E7Z9"/>
<organism evidence="3 4">
    <name type="scientific">Purpureocillium lilacinum</name>
    <name type="common">Paecilomyces lilacinus</name>
    <dbReference type="NCBI Taxonomy" id="33203"/>
    <lineage>
        <taxon>Eukaryota</taxon>
        <taxon>Fungi</taxon>
        <taxon>Dikarya</taxon>
        <taxon>Ascomycota</taxon>
        <taxon>Pezizomycotina</taxon>
        <taxon>Sordariomycetes</taxon>
        <taxon>Hypocreomycetidae</taxon>
        <taxon>Hypocreales</taxon>
        <taxon>Ophiocordycipitaceae</taxon>
        <taxon>Purpureocillium</taxon>
    </lineage>
</organism>
<reference evidence="3 4" key="1">
    <citation type="journal article" date="2016" name="Front. Microbiol.">
        <title>Genome and transcriptome sequences reveal the specific parasitism of the nematophagous Purpureocillium lilacinum 36-1.</title>
        <authorList>
            <person name="Xie J."/>
            <person name="Li S."/>
            <person name="Mo C."/>
            <person name="Xiao X."/>
            <person name="Peng D."/>
            <person name="Wang G."/>
            <person name="Xiao Y."/>
        </authorList>
    </citation>
    <scope>NUCLEOTIDE SEQUENCE [LARGE SCALE GENOMIC DNA]</scope>
    <source>
        <strain evidence="3 4">36-1</strain>
    </source>
</reference>
<keyword evidence="1" id="KW-0732">Signal</keyword>
<dbReference type="EMBL" id="LCWV01000009">
    <property type="protein sequence ID" value="PWI70655.1"/>
    <property type="molecule type" value="Genomic_DNA"/>
</dbReference>
<accession>A0A2U3E7Z9</accession>
<feature type="chain" id="PRO_5015569873" description="Killer toxin Kp4 domain-containing protein" evidence="1">
    <location>
        <begin position="18"/>
        <end position="242"/>
    </location>
</feature>
<dbReference type="Gene3D" id="3.30.430.10">
    <property type="entry name" value="Killer Toxin P4, subunit A"/>
    <property type="match status" value="1"/>
</dbReference>
<comment type="caution">
    <text evidence="3">The sequence shown here is derived from an EMBL/GenBank/DDBJ whole genome shotgun (WGS) entry which is preliminary data.</text>
</comment>
<sequence>MHLLYALAALLCTLVAAGELDTSCKVSVNCMTSLTRNDVTDYIAKLVSKLPGDGKKTTYYANGQNIVCRQYALGPHGFCLFFEGVKDGGVRTARTAKRLMGKIQEVSDKGADRGCGSRCGMVWDKSWGGGVLKLDYVTDSCVDICDAAPPLWRASYSQPGASERGLRHPAAFAPAGHDLAEARGRRVLHEIKYVRDKARSVFGTGTFLLLRTNYSLGAFDVIVNTPSLLAAVDMAPDGTRRV</sequence>
<evidence type="ECO:0000313" key="4">
    <source>
        <dbReference type="Proteomes" id="UP000245956"/>
    </source>
</evidence>
<dbReference type="Proteomes" id="UP000245956">
    <property type="component" value="Unassembled WGS sequence"/>
</dbReference>
<evidence type="ECO:0000313" key="3">
    <source>
        <dbReference type="EMBL" id="PWI70655.1"/>
    </source>
</evidence>
<evidence type="ECO:0000256" key="1">
    <source>
        <dbReference type="SAM" id="SignalP"/>
    </source>
</evidence>
<protein>
    <recommendedName>
        <fullName evidence="2">Killer toxin Kp4 domain-containing protein</fullName>
    </recommendedName>
</protein>
<dbReference type="InterPro" id="IPR015131">
    <property type="entry name" value="Killer_tox_Kp4"/>
</dbReference>
<name>A0A2U3E7Z9_PURLI</name>
<dbReference type="GO" id="GO:0005576">
    <property type="term" value="C:extracellular region"/>
    <property type="evidence" value="ECO:0007669"/>
    <property type="project" value="InterPro"/>
</dbReference>
<proteinExistence type="predicted"/>
<feature type="signal peptide" evidence="1">
    <location>
        <begin position="1"/>
        <end position="17"/>
    </location>
</feature>
<evidence type="ECO:0000259" key="2">
    <source>
        <dbReference type="Pfam" id="PF09044"/>
    </source>
</evidence>
<gene>
    <name evidence="3" type="ORF">PCL_13054</name>
</gene>
<feature type="domain" description="Killer toxin Kp4" evidence="2">
    <location>
        <begin position="8"/>
        <end position="117"/>
    </location>
</feature>
<dbReference type="Pfam" id="PF09044">
    <property type="entry name" value="Kp4"/>
    <property type="match status" value="1"/>
</dbReference>